<evidence type="ECO:0000313" key="10">
    <source>
        <dbReference type="Proteomes" id="UP000217289"/>
    </source>
</evidence>
<dbReference type="SUPFAM" id="SSF46689">
    <property type="entry name" value="Homeodomain-like"/>
    <property type="match status" value="1"/>
</dbReference>
<dbReference type="Pfam" id="PF25601">
    <property type="entry name" value="AAA_lid_14"/>
    <property type="match status" value="1"/>
</dbReference>
<evidence type="ECO:0000259" key="7">
    <source>
        <dbReference type="PROSITE" id="PS50006"/>
    </source>
</evidence>
<dbReference type="InterPro" id="IPR000253">
    <property type="entry name" value="FHA_dom"/>
</dbReference>
<organism evidence="9 10">
    <name type="scientific">Melittangium boletus DSM 14713</name>
    <dbReference type="NCBI Taxonomy" id="1294270"/>
    <lineage>
        <taxon>Bacteria</taxon>
        <taxon>Pseudomonadati</taxon>
        <taxon>Myxococcota</taxon>
        <taxon>Myxococcia</taxon>
        <taxon>Myxococcales</taxon>
        <taxon>Cystobacterineae</taxon>
        <taxon>Archangiaceae</taxon>
        <taxon>Melittangium</taxon>
    </lineage>
</organism>
<name>A0A250IBS5_9BACT</name>
<dbReference type="InterPro" id="IPR009057">
    <property type="entry name" value="Homeodomain-like_sf"/>
</dbReference>
<protein>
    <recommendedName>
        <fullName evidence="11">FHA domain-containing protein</fullName>
    </recommendedName>
</protein>
<dbReference type="PROSITE" id="PS00676">
    <property type="entry name" value="SIGMA54_INTERACT_2"/>
    <property type="match status" value="1"/>
</dbReference>
<dbReference type="InterPro" id="IPR002078">
    <property type="entry name" value="Sigma_54_int"/>
</dbReference>
<dbReference type="InterPro" id="IPR025943">
    <property type="entry name" value="Sigma_54_int_dom_ATP-bd_2"/>
</dbReference>
<keyword evidence="2" id="KW-0067">ATP-binding</keyword>
<dbReference type="PROSITE" id="PS50006">
    <property type="entry name" value="FHA_DOMAIN"/>
    <property type="match status" value="1"/>
</dbReference>
<evidence type="ECO:0000259" key="8">
    <source>
        <dbReference type="PROSITE" id="PS50045"/>
    </source>
</evidence>
<dbReference type="InterPro" id="IPR008984">
    <property type="entry name" value="SMAD_FHA_dom_sf"/>
</dbReference>
<dbReference type="SMART" id="SM00240">
    <property type="entry name" value="FHA"/>
    <property type="match status" value="1"/>
</dbReference>
<dbReference type="KEGG" id="mbd:MEBOL_002132"/>
<dbReference type="EMBL" id="CP022163">
    <property type="protein sequence ID" value="ATB28683.1"/>
    <property type="molecule type" value="Genomic_DNA"/>
</dbReference>
<keyword evidence="4" id="KW-0238">DNA-binding</keyword>
<evidence type="ECO:0000256" key="6">
    <source>
        <dbReference type="SAM" id="MobiDB-lite"/>
    </source>
</evidence>
<evidence type="ECO:0000256" key="1">
    <source>
        <dbReference type="ARBA" id="ARBA00022741"/>
    </source>
</evidence>
<dbReference type="Gene3D" id="1.10.10.60">
    <property type="entry name" value="Homeodomain-like"/>
    <property type="match status" value="1"/>
</dbReference>
<sequence length="445" mass="48195">MVPYLMGASSTEPLSPDALAEGRPAARGSRFRVVVETGPDARRDLPLEGTLLVGTQVEGGLRLSDPTVSRVHLELQARPEGVRVRDVGSRNGTWSLGVRIHEVTVASEARFTLGKTTLLIQPEPSDEGAETAPRTAFGRALGQSAVMQRLFGVLERTARSAFSVLLLGETGTGKELLAEAVHLASPRSARPFVIVDCGAVVPSLIESELFGHAKGAFTGAHTERQGHLVQAHGGTVFLDEVGELPLELQPKLLRVLESGTVRRVGDNAAREVDVRVVAATHRDLKAEVAAGRFRADLYYRLAVVPVRVPALRERAEDIPLLARHLFQQAGQPDFPLTEELVRRLVGYDWPGNVRELRNFVHRVLAAGDVELPDAQPVSTATATEDLSALTFKEAKERMVEAFTREYLTALLARCGNNISEVARTAGLARSHVHGLLNRYGLKAGD</sequence>
<dbReference type="InterPro" id="IPR027417">
    <property type="entry name" value="P-loop_NTPase"/>
</dbReference>
<dbReference type="SUPFAM" id="SSF52540">
    <property type="entry name" value="P-loop containing nucleoside triphosphate hydrolases"/>
    <property type="match status" value="1"/>
</dbReference>
<dbReference type="GO" id="GO:0006355">
    <property type="term" value="P:regulation of DNA-templated transcription"/>
    <property type="evidence" value="ECO:0007669"/>
    <property type="project" value="InterPro"/>
</dbReference>
<feature type="domain" description="FHA" evidence="7">
    <location>
        <begin position="51"/>
        <end position="100"/>
    </location>
</feature>
<dbReference type="Gene3D" id="2.60.200.20">
    <property type="match status" value="1"/>
</dbReference>
<evidence type="ECO:0008006" key="11">
    <source>
        <dbReference type="Google" id="ProtNLM"/>
    </source>
</evidence>
<dbReference type="Pfam" id="PF00158">
    <property type="entry name" value="Sigma54_activat"/>
    <property type="match status" value="1"/>
</dbReference>
<accession>A0A250IBS5</accession>
<keyword evidence="1" id="KW-0547">Nucleotide-binding</keyword>
<gene>
    <name evidence="9" type="ORF">MEBOL_002132</name>
</gene>
<evidence type="ECO:0000256" key="5">
    <source>
        <dbReference type="ARBA" id="ARBA00023163"/>
    </source>
</evidence>
<dbReference type="GO" id="GO:0003677">
    <property type="term" value="F:DNA binding"/>
    <property type="evidence" value="ECO:0007669"/>
    <property type="project" value="UniProtKB-KW"/>
</dbReference>
<dbReference type="AlphaFoldDB" id="A0A250IBS5"/>
<dbReference type="PROSITE" id="PS00688">
    <property type="entry name" value="SIGMA54_INTERACT_3"/>
    <property type="match status" value="1"/>
</dbReference>
<keyword evidence="5" id="KW-0804">Transcription</keyword>
<reference evidence="9 10" key="1">
    <citation type="submission" date="2017-06" db="EMBL/GenBank/DDBJ databases">
        <authorList>
            <person name="Kim H.J."/>
            <person name="Triplett B.A."/>
        </authorList>
    </citation>
    <scope>NUCLEOTIDE SEQUENCE [LARGE SCALE GENOMIC DNA]</scope>
    <source>
        <strain evidence="9 10">DSM 14713</strain>
    </source>
</reference>
<dbReference type="Gene3D" id="1.10.8.60">
    <property type="match status" value="1"/>
</dbReference>
<dbReference type="InterPro" id="IPR058031">
    <property type="entry name" value="AAA_lid_NorR"/>
</dbReference>
<dbReference type="PROSITE" id="PS00675">
    <property type="entry name" value="SIGMA54_INTERACT_1"/>
    <property type="match status" value="1"/>
</dbReference>
<keyword evidence="3" id="KW-0805">Transcription regulation</keyword>
<dbReference type="PANTHER" id="PTHR32071:SF117">
    <property type="entry name" value="PTS-DEPENDENT DIHYDROXYACETONE KINASE OPERON REGULATORY PROTEIN-RELATED"/>
    <property type="match status" value="1"/>
</dbReference>
<feature type="domain" description="Sigma-54 factor interaction" evidence="8">
    <location>
        <begin position="140"/>
        <end position="365"/>
    </location>
</feature>
<dbReference type="CDD" id="cd00060">
    <property type="entry name" value="FHA"/>
    <property type="match status" value="1"/>
</dbReference>
<dbReference type="PANTHER" id="PTHR32071">
    <property type="entry name" value="TRANSCRIPTIONAL REGULATORY PROTEIN"/>
    <property type="match status" value="1"/>
</dbReference>
<dbReference type="InterPro" id="IPR025662">
    <property type="entry name" value="Sigma_54_int_dom_ATP-bd_1"/>
</dbReference>
<dbReference type="Proteomes" id="UP000217289">
    <property type="component" value="Chromosome"/>
</dbReference>
<dbReference type="Pfam" id="PF16697">
    <property type="entry name" value="Yop-YscD_cpl"/>
    <property type="match status" value="1"/>
</dbReference>
<evidence type="ECO:0000313" key="9">
    <source>
        <dbReference type="EMBL" id="ATB28683.1"/>
    </source>
</evidence>
<evidence type="ECO:0000256" key="4">
    <source>
        <dbReference type="ARBA" id="ARBA00023125"/>
    </source>
</evidence>
<evidence type="ECO:0000256" key="2">
    <source>
        <dbReference type="ARBA" id="ARBA00022840"/>
    </source>
</evidence>
<proteinExistence type="predicted"/>
<dbReference type="PROSITE" id="PS50045">
    <property type="entry name" value="SIGMA54_INTERACT_4"/>
    <property type="match status" value="1"/>
</dbReference>
<dbReference type="FunFam" id="3.40.50.300:FF:000006">
    <property type="entry name" value="DNA-binding transcriptional regulator NtrC"/>
    <property type="match status" value="1"/>
</dbReference>
<dbReference type="GO" id="GO:0005524">
    <property type="term" value="F:ATP binding"/>
    <property type="evidence" value="ECO:0007669"/>
    <property type="project" value="UniProtKB-KW"/>
</dbReference>
<dbReference type="Gene3D" id="3.40.50.300">
    <property type="entry name" value="P-loop containing nucleotide triphosphate hydrolases"/>
    <property type="match status" value="1"/>
</dbReference>
<evidence type="ECO:0000256" key="3">
    <source>
        <dbReference type="ARBA" id="ARBA00023015"/>
    </source>
</evidence>
<dbReference type="InterPro" id="IPR032030">
    <property type="entry name" value="YscD_cytoplasmic_dom"/>
</dbReference>
<keyword evidence="10" id="KW-1185">Reference proteome</keyword>
<dbReference type="InterPro" id="IPR003593">
    <property type="entry name" value="AAA+_ATPase"/>
</dbReference>
<feature type="region of interest" description="Disordered" evidence="6">
    <location>
        <begin position="1"/>
        <end position="23"/>
    </location>
</feature>
<dbReference type="InterPro" id="IPR025944">
    <property type="entry name" value="Sigma_54_int_dom_CS"/>
</dbReference>
<dbReference type="CDD" id="cd00009">
    <property type="entry name" value="AAA"/>
    <property type="match status" value="1"/>
</dbReference>
<dbReference type="SUPFAM" id="SSF49879">
    <property type="entry name" value="SMAD/FHA domain"/>
    <property type="match status" value="1"/>
</dbReference>
<dbReference type="SMART" id="SM00382">
    <property type="entry name" value="AAA"/>
    <property type="match status" value="1"/>
</dbReference>